<evidence type="ECO:0000313" key="9">
    <source>
        <dbReference type="EMBL" id="EBN4740917.1"/>
    </source>
</evidence>
<evidence type="ECO:0000256" key="5">
    <source>
        <dbReference type="ARBA" id="ARBA00023237"/>
    </source>
</evidence>
<dbReference type="GO" id="GO:1990281">
    <property type="term" value="C:efflux pump complex"/>
    <property type="evidence" value="ECO:0007669"/>
    <property type="project" value="TreeGrafter"/>
</dbReference>
<feature type="chain" id="PRO_5036152785" evidence="7">
    <location>
        <begin position="20"/>
        <end position="401"/>
    </location>
</feature>
<dbReference type="PANTHER" id="PTHR30026">
    <property type="entry name" value="OUTER MEMBRANE PROTEIN TOLC"/>
    <property type="match status" value="1"/>
</dbReference>
<keyword evidence="3" id="KW-0812">Transmembrane</keyword>
<gene>
    <name evidence="10" type="ORF">AUS09_20925</name>
    <name evidence="11" type="ORF">CRG62_22505</name>
    <name evidence="8" type="ORF">D0604_23995</name>
    <name evidence="9" type="ORF">DTQ88_23505</name>
</gene>
<keyword evidence="4" id="KW-0472">Membrane</keyword>
<dbReference type="EMBL" id="AAGCWR010000027">
    <property type="protein sequence ID" value="EBM5203533.1"/>
    <property type="molecule type" value="Genomic_DNA"/>
</dbReference>
<evidence type="ECO:0000313" key="10">
    <source>
        <dbReference type="EMBL" id="EBP9377167.1"/>
    </source>
</evidence>
<proteinExistence type="predicted"/>
<name>A0A5V3A1H9_SALER</name>
<organism evidence="11">
    <name type="scientific">Salmonella enterica</name>
    <name type="common">Salmonella choleraesuis</name>
    <dbReference type="NCBI Taxonomy" id="28901"/>
    <lineage>
        <taxon>Bacteria</taxon>
        <taxon>Pseudomonadati</taxon>
        <taxon>Pseudomonadota</taxon>
        <taxon>Gammaproteobacteria</taxon>
        <taxon>Enterobacterales</taxon>
        <taxon>Enterobacteriaceae</taxon>
        <taxon>Salmonella</taxon>
    </lineage>
</organism>
<dbReference type="EMBL" id="AAHABJ010000023">
    <property type="protein sequence ID" value="EBT8359098.1"/>
    <property type="molecule type" value="Genomic_DNA"/>
</dbReference>
<dbReference type="EMBL" id="AAGNJA010000009">
    <property type="protein sequence ID" value="EBP9377167.1"/>
    <property type="molecule type" value="Genomic_DNA"/>
</dbReference>
<evidence type="ECO:0000256" key="3">
    <source>
        <dbReference type="ARBA" id="ARBA00022692"/>
    </source>
</evidence>
<evidence type="ECO:0000313" key="8">
    <source>
        <dbReference type="EMBL" id="EBM5203533.1"/>
    </source>
</evidence>
<dbReference type="GO" id="GO:0009279">
    <property type="term" value="C:cell outer membrane"/>
    <property type="evidence" value="ECO:0007669"/>
    <property type="project" value="UniProtKB-SubCell"/>
</dbReference>
<dbReference type="Gene3D" id="1.20.1600.10">
    <property type="entry name" value="Outer membrane efflux proteins (OEP)"/>
    <property type="match status" value="1"/>
</dbReference>
<dbReference type="AlphaFoldDB" id="A0A5V3A1H9"/>
<keyword evidence="2" id="KW-1134">Transmembrane beta strand</keyword>
<accession>A0A5V3A1H9</accession>
<feature type="coiled-coil region" evidence="6">
    <location>
        <begin position="166"/>
        <end position="244"/>
    </location>
</feature>
<evidence type="ECO:0000256" key="4">
    <source>
        <dbReference type="ARBA" id="ARBA00023136"/>
    </source>
</evidence>
<evidence type="ECO:0000313" key="11">
    <source>
        <dbReference type="EMBL" id="EBT8359098.1"/>
    </source>
</evidence>
<dbReference type="RefSeq" id="WP_072592477.1">
    <property type="nucleotide sequence ID" value="NZ_MXKV01000005.1"/>
</dbReference>
<comment type="subcellular location">
    <subcellularLocation>
        <location evidence="1">Cell outer membrane</location>
    </subcellularLocation>
</comment>
<keyword evidence="6" id="KW-0175">Coiled coil</keyword>
<dbReference type="PANTHER" id="PTHR30026:SF20">
    <property type="entry name" value="OUTER MEMBRANE PROTEIN TOLC"/>
    <property type="match status" value="1"/>
</dbReference>
<reference evidence="11" key="1">
    <citation type="submission" date="2018-07" db="EMBL/GenBank/DDBJ databases">
        <authorList>
            <consortium name="PulseNet: The National Subtyping Network for Foodborne Disease Surveillance"/>
            <person name="Tarr C.L."/>
            <person name="Trees E."/>
            <person name="Katz L.S."/>
            <person name="Carleton-Romer H.A."/>
            <person name="Stroika S."/>
            <person name="Kucerova Z."/>
            <person name="Roache K.F."/>
            <person name="Sabol A.L."/>
            <person name="Besser J."/>
            <person name="Gerner-Smidt P."/>
        </authorList>
    </citation>
    <scope>NUCLEOTIDE SEQUENCE</scope>
    <source>
        <strain evidence="10">2015K-1398</strain>
        <strain evidence="11">PNUSAS024800</strain>
        <strain evidence="9">PNUSAS044923</strain>
        <strain evidence="8">PNUSAS050926</strain>
    </source>
</reference>
<sequence>MNKLFMAFVMLTPIFPCYAMDYNLFMRDVYKNSDVIKSKLYDLESEKNNASKTDFFYAPKVKLNNSYKNDSASKKYFDNTINVNSLLFDSSISNRFKEKNARLSEFELSVLMEKEKLAKLVIENAISISQYQALNSRAHTLDDSARQLWQQINNRYINGTASQSDLQQADLLVQRIEGDIRRIEQEIKNFQANIEIGTGLPYPEDSITLNAKIMDEIKNININKEELKNNFEYLQLSYQAEETKQNAEQQNSLLSVSLVGEDRRNNHSRIEDDSYVGVSVDLNIFDFDKVMNKQQKINQYKSTKARMDQKYKELTGQLKLFELQYNSSEVELKNYLMQLETTKKIIESQRQEYNIAKISYYEMLNTEFDYFQLQEKIADQNIKKMSNRLSVLALLGRLIKL</sequence>
<evidence type="ECO:0000256" key="7">
    <source>
        <dbReference type="SAM" id="SignalP"/>
    </source>
</evidence>
<evidence type="ECO:0000256" key="2">
    <source>
        <dbReference type="ARBA" id="ARBA00022452"/>
    </source>
</evidence>
<dbReference type="EMBL" id="AAGFVF010000026">
    <property type="protein sequence ID" value="EBN4740917.1"/>
    <property type="molecule type" value="Genomic_DNA"/>
</dbReference>
<feature type="signal peptide" evidence="7">
    <location>
        <begin position="1"/>
        <end position="19"/>
    </location>
</feature>
<keyword evidence="5" id="KW-0998">Cell outer membrane</keyword>
<comment type="caution">
    <text evidence="11">The sequence shown here is derived from an EMBL/GenBank/DDBJ whole genome shotgun (WGS) entry which is preliminary data.</text>
</comment>
<dbReference type="GO" id="GO:0015562">
    <property type="term" value="F:efflux transmembrane transporter activity"/>
    <property type="evidence" value="ECO:0007669"/>
    <property type="project" value="InterPro"/>
</dbReference>
<dbReference type="InterPro" id="IPR051906">
    <property type="entry name" value="TolC-like"/>
</dbReference>
<evidence type="ECO:0000256" key="6">
    <source>
        <dbReference type="SAM" id="Coils"/>
    </source>
</evidence>
<keyword evidence="7" id="KW-0732">Signal</keyword>
<protein>
    <submittedName>
        <fullName evidence="11">TolC family protein</fullName>
    </submittedName>
</protein>
<feature type="coiled-coil region" evidence="6">
    <location>
        <begin position="290"/>
        <end position="352"/>
    </location>
</feature>
<dbReference type="GO" id="GO:0015288">
    <property type="term" value="F:porin activity"/>
    <property type="evidence" value="ECO:0007669"/>
    <property type="project" value="TreeGrafter"/>
</dbReference>
<dbReference type="SUPFAM" id="SSF56954">
    <property type="entry name" value="Outer membrane efflux proteins (OEP)"/>
    <property type="match status" value="1"/>
</dbReference>
<evidence type="ECO:0000256" key="1">
    <source>
        <dbReference type="ARBA" id="ARBA00004442"/>
    </source>
</evidence>